<proteinExistence type="predicted"/>
<evidence type="ECO:0000313" key="3">
    <source>
        <dbReference type="EMBL" id="PLN77739.1"/>
    </source>
</evidence>
<feature type="region of interest" description="Disordered" evidence="1">
    <location>
        <begin position="44"/>
        <end position="69"/>
    </location>
</feature>
<reference evidence="4" key="1">
    <citation type="submission" date="2017-12" db="EMBL/GenBank/DDBJ databases">
        <authorList>
            <consortium name="DOE Joint Genome Institute"/>
            <person name="Mondo S.J."/>
            <person name="Kjaerbolling I."/>
            <person name="Vesth T.C."/>
            <person name="Frisvad J.C."/>
            <person name="Nybo J.L."/>
            <person name="Theobald S."/>
            <person name="Kuo A."/>
            <person name="Bowyer P."/>
            <person name="Matsuda Y."/>
            <person name="Lyhne E.K."/>
            <person name="Kogle M.E."/>
            <person name="Clum A."/>
            <person name="Lipzen A."/>
            <person name="Salamov A."/>
            <person name="Ngan C.Y."/>
            <person name="Daum C."/>
            <person name="Chiniquy J."/>
            <person name="Barry K."/>
            <person name="LaButti K."/>
            <person name="Haridas S."/>
            <person name="Simmons B.A."/>
            <person name="Magnuson J.K."/>
            <person name="Mortensen U.H."/>
            <person name="Larsen T.O."/>
            <person name="Grigoriev I.V."/>
            <person name="Baker S.E."/>
            <person name="Andersen M.R."/>
            <person name="Nordberg H.P."/>
            <person name="Cantor M.N."/>
            <person name="Hua S.X."/>
        </authorList>
    </citation>
    <scope>NUCLEOTIDE SEQUENCE [LARGE SCALE GENOMIC DNA]</scope>
    <source>
        <strain evidence="4">IBT 19404</strain>
    </source>
</reference>
<gene>
    <name evidence="3" type="ORF">BDW42DRAFT_176224</name>
</gene>
<keyword evidence="4" id="KW-1185">Reference proteome</keyword>
<evidence type="ECO:0000256" key="2">
    <source>
        <dbReference type="SAM" id="SignalP"/>
    </source>
</evidence>
<evidence type="ECO:0008006" key="5">
    <source>
        <dbReference type="Google" id="ProtNLM"/>
    </source>
</evidence>
<evidence type="ECO:0000256" key="1">
    <source>
        <dbReference type="SAM" id="MobiDB-lite"/>
    </source>
</evidence>
<feature type="region of interest" description="Disordered" evidence="1">
    <location>
        <begin position="98"/>
        <end position="125"/>
    </location>
</feature>
<sequence length="125" mass="14460">MFSDLWALSIVCLYGVIRRSEAKPVAIQTRGWYRCQSDVSFLEPNQVSPKGEPHTLYPKTSKSYPSFRPPTGCLRRQTECPNNLTAMHLTMWKVDPKRRPKEFKQAPKKVRPCPWLLSKGSDHEN</sequence>
<dbReference type="Proteomes" id="UP000235023">
    <property type="component" value="Unassembled WGS sequence"/>
</dbReference>
<name>A0A2J5HL62_9EURO</name>
<feature type="chain" id="PRO_5014400107" description="Secreted protein" evidence="2">
    <location>
        <begin position="23"/>
        <end position="125"/>
    </location>
</feature>
<protein>
    <recommendedName>
        <fullName evidence="5">Secreted protein</fullName>
    </recommendedName>
</protein>
<dbReference type="AlphaFoldDB" id="A0A2J5HL62"/>
<dbReference type="EMBL" id="KZ559589">
    <property type="protein sequence ID" value="PLN77739.1"/>
    <property type="molecule type" value="Genomic_DNA"/>
</dbReference>
<feature type="signal peptide" evidence="2">
    <location>
        <begin position="1"/>
        <end position="22"/>
    </location>
</feature>
<keyword evidence="2" id="KW-0732">Signal</keyword>
<accession>A0A2J5HL62</accession>
<evidence type="ECO:0000313" key="4">
    <source>
        <dbReference type="Proteomes" id="UP000235023"/>
    </source>
</evidence>
<organism evidence="3 4">
    <name type="scientific">Aspergillus taichungensis</name>
    <dbReference type="NCBI Taxonomy" id="482145"/>
    <lineage>
        <taxon>Eukaryota</taxon>
        <taxon>Fungi</taxon>
        <taxon>Dikarya</taxon>
        <taxon>Ascomycota</taxon>
        <taxon>Pezizomycotina</taxon>
        <taxon>Eurotiomycetes</taxon>
        <taxon>Eurotiomycetidae</taxon>
        <taxon>Eurotiales</taxon>
        <taxon>Aspergillaceae</taxon>
        <taxon>Aspergillus</taxon>
        <taxon>Aspergillus subgen. Circumdati</taxon>
    </lineage>
</organism>